<dbReference type="InterPro" id="IPR006283">
    <property type="entry name" value="ThiL-like"/>
</dbReference>
<dbReference type="Gene3D" id="3.90.650.10">
    <property type="entry name" value="PurM-like C-terminal domain"/>
    <property type="match status" value="1"/>
</dbReference>
<dbReference type="CDD" id="cd02194">
    <property type="entry name" value="ThiL"/>
    <property type="match status" value="1"/>
</dbReference>
<dbReference type="InterPro" id="IPR036676">
    <property type="entry name" value="PurM-like_C_sf"/>
</dbReference>
<evidence type="ECO:0000313" key="6">
    <source>
        <dbReference type="Proteomes" id="UP001549691"/>
    </source>
</evidence>
<gene>
    <name evidence="2 5" type="primary">thiL</name>
    <name evidence="5" type="ORF">ABXR19_02300</name>
</gene>
<dbReference type="EC" id="2.7.4.16" evidence="2"/>
<feature type="binding site" evidence="2">
    <location>
        <position position="258"/>
    </location>
    <ligand>
        <name>substrate</name>
    </ligand>
</feature>
<feature type="binding site" evidence="2">
    <location>
        <position position="71"/>
    </location>
    <ligand>
        <name>Mg(2+)</name>
        <dbReference type="ChEBI" id="CHEBI:18420"/>
        <label>4</label>
    </ligand>
</feature>
<dbReference type="PANTHER" id="PTHR30270">
    <property type="entry name" value="THIAMINE-MONOPHOSPHATE KINASE"/>
    <property type="match status" value="1"/>
</dbReference>
<comment type="pathway">
    <text evidence="2">Cofactor biosynthesis; thiamine diphosphate biosynthesis; thiamine diphosphate from thiamine phosphate: step 1/1.</text>
</comment>
<dbReference type="RefSeq" id="WP_354599465.1">
    <property type="nucleotide sequence ID" value="NZ_JBEWZI010000002.1"/>
</dbReference>
<dbReference type="PANTHER" id="PTHR30270:SF0">
    <property type="entry name" value="THIAMINE-MONOPHOSPHATE KINASE"/>
    <property type="match status" value="1"/>
</dbReference>
<reference evidence="5 6" key="1">
    <citation type="submission" date="2024-07" db="EMBL/GenBank/DDBJ databases">
        <title>Uliginosibacterium flavum JJ3220;KACC:17644.</title>
        <authorList>
            <person name="Kim M.K."/>
        </authorList>
    </citation>
    <scope>NUCLEOTIDE SEQUENCE [LARGE SCALE GENOMIC DNA]</scope>
    <source>
        <strain evidence="5 6">KACC:17644</strain>
    </source>
</reference>
<feature type="binding site" evidence="2">
    <location>
        <position position="209"/>
    </location>
    <ligand>
        <name>ATP</name>
        <dbReference type="ChEBI" id="CHEBI:30616"/>
    </ligand>
</feature>
<feature type="binding site" evidence="2">
    <location>
        <position position="43"/>
    </location>
    <ligand>
        <name>Mg(2+)</name>
        <dbReference type="ChEBI" id="CHEBI:18420"/>
        <label>2</label>
    </ligand>
</feature>
<comment type="caution">
    <text evidence="5">The sequence shown here is derived from an EMBL/GenBank/DDBJ whole genome shotgun (WGS) entry which is preliminary data.</text>
</comment>
<evidence type="ECO:0000259" key="3">
    <source>
        <dbReference type="Pfam" id="PF00586"/>
    </source>
</evidence>
<feature type="binding site" evidence="2">
    <location>
        <position position="50"/>
    </location>
    <ligand>
        <name>substrate</name>
    </ligand>
</feature>
<feature type="binding site" evidence="2">
    <location>
        <position position="43"/>
    </location>
    <ligand>
        <name>Mg(2+)</name>
        <dbReference type="ChEBI" id="CHEBI:18420"/>
        <label>1</label>
    </ligand>
</feature>
<feature type="binding site" evidence="2">
    <location>
        <position position="118"/>
    </location>
    <ligand>
        <name>Mg(2+)</name>
        <dbReference type="ChEBI" id="CHEBI:18420"/>
        <label>1</label>
    </ligand>
</feature>
<feature type="binding site" evidence="2">
    <location>
        <position position="26"/>
    </location>
    <ligand>
        <name>Mg(2+)</name>
        <dbReference type="ChEBI" id="CHEBI:18420"/>
        <label>3</label>
    </ligand>
</feature>
<sequence length="324" mass="35089">MPGEFDLIRRFFHYPTSHTDLGVGDDAALLRARPGMQLVVSTDMLVAGTHFLPDTDPFLLGWKAAAVNISDMAAMAAEPRWITLALALPHADEEWVSALARGFRECCEGYCVDWIGGDTTRGPLNLCPTVFGEVPFESAVRRDGARHGDDLWISGWPGMAALGLAQLQGQLQLVGGWAESCLDRLHRPLPRVALGIGLRGIASAMLDVSDGLLGDLSHILERSQVGAIIEETALPLEPLLAACKITERATAALLGGGDDYELLFCVPREKRGQVEALSRHFELPLHRIGRILDKSGLWLQRGDGVCEALAARGFDHFVAAKTPD</sequence>
<feature type="binding site" evidence="2">
    <location>
        <position position="41"/>
    </location>
    <ligand>
        <name>Mg(2+)</name>
        <dbReference type="ChEBI" id="CHEBI:18420"/>
        <label>4</label>
    </ligand>
</feature>
<feature type="binding site" evidence="2">
    <location>
        <position position="210"/>
    </location>
    <ligand>
        <name>Mg(2+)</name>
        <dbReference type="ChEBI" id="CHEBI:18420"/>
        <label>5</label>
    </ligand>
</feature>
<keyword evidence="2 5" id="KW-0808">Transferase</keyword>
<comment type="catalytic activity">
    <reaction evidence="2">
        <text>thiamine phosphate + ATP = thiamine diphosphate + ADP</text>
        <dbReference type="Rhea" id="RHEA:15913"/>
        <dbReference type="ChEBI" id="CHEBI:30616"/>
        <dbReference type="ChEBI" id="CHEBI:37575"/>
        <dbReference type="ChEBI" id="CHEBI:58937"/>
        <dbReference type="ChEBI" id="CHEBI:456216"/>
        <dbReference type="EC" id="2.7.4.16"/>
    </reaction>
</comment>
<keyword evidence="2" id="KW-0479">Metal-binding</keyword>
<dbReference type="InterPro" id="IPR010918">
    <property type="entry name" value="PurM-like_C_dom"/>
</dbReference>
<comment type="function">
    <text evidence="2">Catalyzes the ATP-dependent phosphorylation of thiamine-monophosphate (TMP) to form thiamine-pyrophosphate (TPP), the active form of vitamin B1.</text>
</comment>
<dbReference type="EMBL" id="JBEWZI010000002">
    <property type="protein sequence ID" value="MET7013003.1"/>
    <property type="molecule type" value="Genomic_DNA"/>
</dbReference>
<dbReference type="HAMAP" id="MF_02128">
    <property type="entry name" value="TMP_kinase"/>
    <property type="match status" value="1"/>
</dbReference>
<evidence type="ECO:0000256" key="1">
    <source>
        <dbReference type="ARBA" id="ARBA00022977"/>
    </source>
</evidence>
<evidence type="ECO:0000256" key="2">
    <source>
        <dbReference type="HAMAP-Rule" id="MF_02128"/>
    </source>
</evidence>
<comment type="caution">
    <text evidence="2">Lacks conserved residue(s) required for the propagation of feature annotation.</text>
</comment>
<feature type="binding site" evidence="2">
    <location>
        <begin position="117"/>
        <end position="118"/>
    </location>
    <ligand>
        <name>ATP</name>
        <dbReference type="ChEBI" id="CHEBI:30616"/>
    </ligand>
</feature>
<feature type="binding site" evidence="2">
    <location>
        <position position="142"/>
    </location>
    <ligand>
        <name>ATP</name>
        <dbReference type="ChEBI" id="CHEBI:30616"/>
    </ligand>
</feature>
<dbReference type="Gene3D" id="3.30.1330.10">
    <property type="entry name" value="PurM-like, N-terminal domain"/>
    <property type="match status" value="1"/>
</dbReference>
<organism evidence="5 6">
    <name type="scientific">Uliginosibacterium flavum</name>
    <dbReference type="NCBI Taxonomy" id="1396831"/>
    <lineage>
        <taxon>Bacteria</taxon>
        <taxon>Pseudomonadati</taxon>
        <taxon>Pseudomonadota</taxon>
        <taxon>Betaproteobacteria</taxon>
        <taxon>Rhodocyclales</taxon>
        <taxon>Zoogloeaceae</taxon>
        <taxon>Uliginosibacterium</taxon>
    </lineage>
</organism>
<feature type="binding site" evidence="2">
    <location>
        <position position="314"/>
    </location>
    <ligand>
        <name>substrate</name>
    </ligand>
</feature>
<dbReference type="PIRSF" id="PIRSF005303">
    <property type="entry name" value="Thiam_monoph_kin"/>
    <property type="match status" value="1"/>
</dbReference>
<dbReference type="Pfam" id="PF00586">
    <property type="entry name" value="AIRS"/>
    <property type="match status" value="1"/>
</dbReference>
<name>A0ABV2TIH5_9RHOO</name>
<dbReference type="SUPFAM" id="SSF55326">
    <property type="entry name" value="PurM N-terminal domain-like"/>
    <property type="match status" value="1"/>
</dbReference>
<feature type="binding site" evidence="2">
    <location>
        <position position="71"/>
    </location>
    <ligand>
        <name>Mg(2+)</name>
        <dbReference type="ChEBI" id="CHEBI:18420"/>
        <label>2</label>
    </ligand>
</feature>
<dbReference type="Pfam" id="PF02769">
    <property type="entry name" value="AIRS_C"/>
    <property type="match status" value="1"/>
</dbReference>
<dbReference type="SUPFAM" id="SSF56042">
    <property type="entry name" value="PurM C-terminal domain-like"/>
    <property type="match status" value="1"/>
</dbReference>
<evidence type="ECO:0000259" key="4">
    <source>
        <dbReference type="Pfam" id="PF02769"/>
    </source>
</evidence>
<evidence type="ECO:0000313" key="5">
    <source>
        <dbReference type="EMBL" id="MET7013003.1"/>
    </source>
</evidence>
<dbReference type="NCBIfam" id="TIGR01379">
    <property type="entry name" value="thiL"/>
    <property type="match status" value="1"/>
</dbReference>
<feature type="binding site" evidence="2">
    <location>
        <position position="207"/>
    </location>
    <ligand>
        <name>Mg(2+)</name>
        <dbReference type="ChEBI" id="CHEBI:18420"/>
        <label>3</label>
    </ligand>
</feature>
<accession>A0ABV2TIH5</accession>
<feature type="domain" description="PurM-like N-terminal" evidence="3">
    <location>
        <begin position="24"/>
        <end position="132"/>
    </location>
</feature>
<keyword evidence="2" id="KW-0460">Magnesium</keyword>
<keyword evidence="2 5" id="KW-0418">Kinase</keyword>
<protein>
    <recommendedName>
        <fullName evidence="2">Thiamine-monophosphate kinase</fullName>
        <shortName evidence="2">TMP kinase</shortName>
        <shortName evidence="2">Thiamine-phosphate kinase</shortName>
        <ecNumber evidence="2">2.7.4.16</ecNumber>
    </recommendedName>
</protein>
<dbReference type="GO" id="GO:0009030">
    <property type="term" value="F:thiamine-phosphate kinase activity"/>
    <property type="evidence" value="ECO:0007669"/>
    <property type="project" value="UniProtKB-EC"/>
</dbReference>
<feature type="binding site" evidence="2">
    <location>
        <position position="71"/>
    </location>
    <ligand>
        <name>Mg(2+)</name>
        <dbReference type="ChEBI" id="CHEBI:18420"/>
        <label>3</label>
    </ligand>
</feature>
<keyword evidence="6" id="KW-1185">Reference proteome</keyword>
<keyword evidence="2" id="KW-0547">Nucleotide-binding</keyword>
<dbReference type="InterPro" id="IPR016188">
    <property type="entry name" value="PurM-like_N"/>
</dbReference>
<feature type="domain" description="PurM-like C-terminal" evidence="4">
    <location>
        <begin position="196"/>
        <end position="295"/>
    </location>
</feature>
<comment type="miscellaneous">
    <text evidence="2">Reaction mechanism of ThiL seems to utilize a direct, inline transfer of the gamma-phosphate of ATP to TMP rather than a phosphorylated enzyme intermediate.</text>
</comment>
<feature type="binding site" evidence="2">
    <location>
        <position position="26"/>
    </location>
    <ligand>
        <name>Mg(2+)</name>
        <dbReference type="ChEBI" id="CHEBI:18420"/>
        <label>4</label>
    </ligand>
</feature>
<proteinExistence type="inferred from homology"/>
<dbReference type="Proteomes" id="UP001549691">
    <property type="component" value="Unassembled WGS sequence"/>
</dbReference>
<comment type="similarity">
    <text evidence="2">Belongs to the thiamine-monophosphate kinase family.</text>
</comment>
<keyword evidence="2" id="KW-0067">ATP-binding</keyword>
<keyword evidence="1 2" id="KW-0784">Thiamine biosynthesis</keyword>
<feature type="binding site" evidence="2">
    <location>
        <position position="42"/>
    </location>
    <ligand>
        <name>Mg(2+)</name>
        <dbReference type="ChEBI" id="CHEBI:18420"/>
        <label>1</label>
    </ligand>
</feature>
<dbReference type="InterPro" id="IPR036921">
    <property type="entry name" value="PurM-like_N_sf"/>
</dbReference>